<organism evidence="2">
    <name type="scientific">Arundo donax</name>
    <name type="common">Giant reed</name>
    <name type="synonym">Donax arundinaceus</name>
    <dbReference type="NCBI Taxonomy" id="35708"/>
    <lineage>
        <taxon>Eukaryota</taxon>
        <taxon>Viridiplantae</taxon>
        <taxon>Streptophyta</taxon>
        <taxon>Embryophyta</taxon>
        <taxon>Tracheophyta</taxon>
        <taxon>Spermatophyta</taxon>
        <taxon>Magnoliopsida</taxon>
        <taxon>Liliopsida</taxon>
        <taxon>Poales</taxon>
        <taxon>Poaceae</taxon>
        <taxon>PACMAD clade</taxon>
        <taxon>Arundinoideae</taxon>
        <taxon>Arundineae</taxon>
        <taxon>Arundo</taxon>
    </lineage>
</organism>
<feature type="region of interest" description="Disordered" evidence="1">
    <location>
        <begin position="1"/>
        <end position="32"/>
    </location>
</feature>
<protein>
    <submittedName>
        <fullName evidence="2">Uncharacterized protein</fullName>
    </submittedName>
</protein>
<sequence>MWEKSNLQPELLPESGFQPRTPKPDNFGPQTL</sequence>
<reference evidence="2" key="2">
    <citation type="journal article" date="2015" name="Data Brief">
        <title>Shoot transcriptome of the giant reed, Arundo donax.</title>
        <authorList>
            <person name="Barrero R.A."/>
            <person name="Guerrero F.D."/>
            <person name="Moolhuijzen P."/>
            <person name="Goolsby J.A."/>
            <person name="Tidwell J."/>
            <person name="Bellgard S.E."/>
            <person name="Bellgard M.I."/>
        </authorList>
    </citation>
    <scope>NUCLEOTIDE SEQUENCE</scope>
    <source>
        <tissue evidence="2">Shoot tissue taken approximately 20 cm above the soil surface</tissue>
    </source>
</reference>
<dbReference type="AlphaFoldDB" id="A0A0A9HD25"/>
<reference evidence="2" key="1">
    <citation type="submission" date="2014-09" db="EMBL/GenBank/DDBJ databases">
        <authorList>
            <person name="Magalhaes I.L.F."/>
            <person name="Oliveira U."/>
            <person name="Santos F.R."/>
            <person name="Vidigal T.H.D.A."/>
            <person name="Brescovit A.D."/>
            <person name="Santos A.J."/>
        </authorList>
    </citation>
    <scope>NUCLEOTIDE SEQUENCE</scope>
    <source>
        <tissue evidence="2">Shoot tissue taken approximately 20 cm above the soil surface</tissue>
    </source>
</reference>
<name>A0A0A9HD25_ARUDO</name>
<dbReference type="EMBL" id="GBRH01162826">
    <property type="protein sequence ID" value="JAE35070.1"/>
    <property type="molecule type" value="Transcribed_RNA"/>
</dbReference>
<accession>A0A0A9HD25</accession>
<evidence type="ECO:0000256" key="1">
    <source>
        <dbReference type="SAM" id="MobiDB-lite"/>
    </source>
</evidence>
<proteinExistence type="predicted"/>
<evidence type="ECO:0000313" key="2">
    <source>
        <dbReference type="EMBL" id="JAE35070.1"/>
    </source>
</evidence>